<proteinExistence type="predicted"/>
<gene>
    <name evidence="2" type="ORF">K8V30_10095</name>
</gene>
<dbReference type="EMBL" id="DYTV01000137">
    <property type="protein sequence ID" value="HJH12016.1"/>
    <property type="molecule type" value="Genomic_DNA"/>
</dbReference>
<dbReference type="SUPFAM" id="SSF46955">
    <property type="entry name" value="Putative DNA-binding domain"/>
    <property type="match status" value="1"/>
</dbReference>
<protein>
    <recommendedName>
        <fullName evidence="4">HTH merR-type domain-containing protein</fullName>
    </recommendedName>
</protein>
<dbReference type="Gene3D" id="1.10.1660.10">
    <property type="match status" value="1"/>
</dbReference>
<accession>A0A921NDR0</accession>
<sequence length="179" mass="20717">MDQKMYTTKDAAKFLNVSTATLTNYAKHLEDNGYMIARNPKNHRCFVGEDFARMKAMVILNRLRSIPFSEAAQIVTNEHTNIKEILQLDKDNLVEGDVPAVQQTQVRATELHEVARELDSIVQQVQAQDAMHKAFVHEVGDILEQQSDVIKQQNDLIEQLIRENTRQKKRSWLSRLLFR</sequence>
<keyword evidence="1" id="KW-0175">Coiled coil</keyword>
<reference evidence="2" key="2">
    <citation type="submission" date="2021-09" db="EMBL/GenBank/DDBJ databases">
        <authorList>
            <person name="Gilroy R."/>
        </authorList>
    </citation>
    <scope>NUCLEOTIDE SEQUENCE</scope>
    <source>
        <strain evidence="2">CHK160-4876</strain>
    </source>
</reference>
<organism evidence="2 3">
    <name type="scientific">Metalysinibacillus jejuensis</name>
    <dbReference type="NCBI Taxonomy" id="914327"/>
    <lineage>
        <taxon>Bacteria</taxon>
        <taxon>Bacillati</taxon>
        <taxon>Bacillota</taxon>
        <taxon>Bacilli</taxon>
        <taxon>Bacillales</taxon>
        <taxon>Caryophanaceae</taxon>
        <taxon>Metalysinibacillus</taxon>
    </lineage>
</organism>
<evidence type="ECO:0008006" key="4">
    <source>
        <dbReference type="Google" id="ProtNLM"/>
    </source>
</evidence>
<dbReference type="Proteomes" id="UP000700212">
    <property type="component" value="Unassembled WGS sequence"/>
</dbReference>
<comment type="caution">
    <text evidence="2">The sequence shown here is derived from an EMBL/GenBank/DDBJ whole genome shotgun (WGS) entry which is preliminary data.</text>
</comment>
<evidence type="ECO:0000313" key="2">
    <source>
        <dbReference type="EMBL" id="HJH12016.1"/>
    </source>
</evidence>
<dbReference type="InterPro" id="IPR009061">
    <property type="entry name" value="DNA-bd_dom_put_sf"/>
</dbReference>
<reference evidence="2" key="1">
    <citation type="journal article" date="2021" name="PeerJ">
        <title>Extensive microbial diversity within the chicken gut microbiome revealed by metagenomics and culture.</title>
        <authorList>
            <person name="Gilroy R."/>
            <person name="Ravi A."/>
            <person name="Getino M."/>
            <person name="Pursley I."/>
            <person name="Horton D.L."/>
            <person name="Alikhan N.F."/>
            <person name="Baker D."/>
            <person name="Gharbi K."/>
            <person name="Hall N."/>
            <person name="Watson M."/>
            <person name="Adriaenssens E.M."/>
            <person name="Foster-Nyarko E."/>
            <person name="Jarju S."/>
            <person name="Secka A."/>
            <person name="Antonio M."/>
            <person name="Oren A."/>
            <person name="Chaudhuri R.R."/>
            <person name="La Ragione R."/>
            <person name="Hildebrand F."/>
            <person name="Pallen M.J."/>
        </authorList>
    </citation>
    <scope>NUCLEOTIDE SEQUENCE</scope>
    <source>
        <strain evidence="2">CHK160-4876</strain>
    </source>
</reference>
<name>A0A921NDR0_9BACL</name>
<dbReference type="AlphaFoldDB" id="A0A921NDR0"/>
<evidence type="ECO:0000256" key="1">
    <source>
        <dbReference type="SAM" id="Coils"/>
    </source>
</evidence>
<evidence type="ECO:0000313" key="3">
    <source>
        <dbReference type="Proteomes" id="UP000700212"/>
    </source>
</evidence>
<feature type="coiled-coil region" evidence="1">
    <location>
        <begin position="143"/>
        <end position="170"/>
    </location>
</feature>